<gene>
    <name evidence="3" type="ORF">Vbra_10365</name>
</gene>
<evidence type="ECO:0000256" key="2">
    <source>
        <dbReference type="SAM" id="Phobius"/>
    </source>
</evidence>
<dbReference type="VEuPathDB" id="CryptoDB:Vbra_10365"/>
<keyword evidence="4" id="KW-1185">Reference proteome</keyword>
<feature type="region of interest" description="Disordered" evidence="1">
    <location>
        <begin position="1"/>
        <end position="29"/>
    </location>
</feature>
<accession>A0A0G4GUX1</accession>
<dbReference type="Proteomes" id="UP000041254">
    <property type="component" value="Unassembled WGS sequence"/>
</dbReference>
<organism evidence="3 4">
    <name type="scientific">Vitrella brassicaformis (strain CCMP3155)</name>
    <dbReference type="NCBI Taxonomy" id="1169540"/>
    <lineage>
        <taxon>Eukaryota</taxon>
        <taxon>Sar</taxon>
        <taxon>Alveolata</taxon>
        <taxon>Colpodellida</taxon>
        <taxon>Vitrellaceae</taxon>
        <taxon>Vitrella</taxon>
    </lineage>
</organism>
<reference evidence="3 4" key="1">
    <citation type="submission" date="2014-11" db="EMBL/GenBank/DDBJ databases">
        <authorList>
            <person name="Zhu J."/>
            <person name="Qi W."/>
            <person name="Song R."/>
        </authorList>
    </citation>
    <scope>NUCLEOTIDE SEQUENCE [LARGE SCALE GENOMIC DNA]</scope>
</reference>
<protein>
    <submittedName>
        <fullName evidence="3">Uncharacterized protein</fullName>
    </submittedName>
</protein>
<evidence type="ECO:0000313" key="4">
    <source>
        <dbReference type="Proteomes" id="UP000041254"/>
    </source>
</evidence>
<keyword evidence="2" id="KW-0812">Transmembrane</keyword>
<dbReference type="EMBL" id="CDMY01000821">
    <property type="protein sequence ID" value="CEM34421.1"/>
    <property type="molecule type" value="Genomic_DNA"/>
</dbReference>
<dbReference type="AlphaFoldDB" id="A0A0G4GUX1"/>
<evidence type="ECO:0000313" key="3">
    <source>
        <dbReference type="EMBL" id="CEM34421.1"/>
    </source>
</evidence>
<keyword evidence="2" id="KW-1133">Transmembrane helix</keyword>
<sequence>MMTDVSKAGAGAASTSDPSSPARASPSPKAAANSNAVLKVFIVVLVVLYVMTLALVPFVLPYVASPAHAPKTEEHGALLTPTGDYVVQVRQKVDVVTPFDLVDKPLTEIELFDAVYLDNLPANDGGLLERMYKVEMVTRNTESNAIQLSFLGGDYMIVDADSAFLFIQAAKAGCTAEDTLPDGYCAVVEVTQRPPEGADLGEDSVNTDVSGRFLQARSSIVGAQYNLGPRGSGRNINFNTKRLYGNSGFGDTGGIVNLGRSRFFSHGQFRACRGPSCFF</sequence>
<feature type="transmembrane region" description="Helical" evidence="2">
    <location>
        <begin position="40"/>
        <end position="63"/>
    </location>
</feature>
<keyword evidence="2" id="KW-0472">Membrane</keyword>
<dbReference type="PhylomeDB" id="A0A0G4GUX1"/>
<dbReference type="InParanoid" id="A0A0G4GUX1"/>
<feature type="compositionally biased region" description="Low complexity" evidence="1">
    <location>
        <begin position="8"/>
        <end position="29"/>
    </location>
</feature>
<proteinExistence type="predicted"/>
<evidence type="ECO:0000256" key="1">
    <source>
        <dbReference type="SAM" id="MobiDB-lite"/>
    </source>
</evidence>
<name>A0A0G4GUX1_VITBC</name>